<keyword evidence="1" id="KW-0812">Transmembrane</keyword>
<evidence type="ECO:0000313" key="2">
    <source>
        <dbReference type="EMBL" id="SJM66987.1"/>
    </source>
</evidence>
<keyword evidence="1" id="KW-1133">Transmembrane helix</keyword>
<protein>
    <submittedName>
        <fullName evidence="2">Integral membrane protein</fullName>
    </submittedName>
</protein>
<evidence type="ECO:0000313" key="3">
    <source>
        <dbReference type="Proteomes" id="UP000195787"/>
    </source>
</evidence>
<keyword evidence="3" id="KW-1185">Reference proteome</keyword>
<sequence>MATSRSSKQPSTLDDAAAAVERLAALVQGGIGVDRARTYLDDDPLAPGRSGPEAAFPRAALAVAKESGAGMAGALQAIGDGLRERAKQARDLDTALAGPKATAKLVVALPMLGPVLAFALGLNPIAAMTGSPIGVIAALAGTGLLVLAWWWSRRIVTAASKQERAAGLQLELLSIALRGGMSMRGAQALVERALRDEDIELVDTEAVASVADLASRAGIPVRGLLEAEARAARRATVQQGEQQAAKAAVMLTVPLGVCVLPSFVLLGVIPFVLSIVSGLSLPV</sequence>
<organism evidence="2 3">
    <name type="scientific">Agrococcus casei LMG 22410</name>
    <dbReference type="NCBI Taxonomy" id="1255656"/>
    <lineage>
        <taxon>Bacteria</taxon>
        <taxon>Bacillati</taxon>
        <taxon>Actinomycetota</taxon>
        <taxon>Actinomycetes</taxon>
        <taxon>Micrococcales</taxon>
        <taxon>Microbacteriaceae</taxon>
        <taxon>Agrococcus</taxon>
    </lineage>
</organism>
<accession>A0A1R4GFJ0</accession>
<dbReference type="OrthoDB" id="3267562at2"/>
<reference evidence="2 3" key="1">
    <citation type="submission" date="2017-02" db="EMBL/GenBank/DDBJ databases">
        <authorList>
            <person name="Peterson S.W."/>
        </authorList>
    </citation>
    <scope>NUCLEOTIDE SEQUENCE [LARGE SCALE GENOMIC DNA]</scope>
    <source>
        <strain evidence="2 3">LMG 22410</strain>
    </source>
</reference>
<dbReference type="RefSeq" id="WP_086992711.1">
    <property type="nucleotide sequence ID" value="NZ_FUHU01000044.1"/>
</dbReference>
<dbReference type="GeneID" id="303173852"/>
<dbReference type="PANTHER" id="PTHR35007:SF4">
    <property type="entry name" value="CONSERVED TRANSMEMBRANE PROTEIN-RELATED"/>
    <property type="match status" value="1"/>
</dbReference>
<dbReference type="AlphaFoldDB" id="A0A1R4GFJ0"/>
<name>A0A1R4GFJ0_9MICO</name>
<proteinExistence type="predicted"/>
<dbReference type="EMBL" id="FUHU01000044">
    <property type="protein sequence ID" value="SJM66987.1"/>
    <property type="molecule type" value="Genomic_DNA"/>
</dbReference>
<gene>
    <name evidence="2" type="ORF">CZ674_11600</name>
</gene>
<feature type="transmembrane region" description="Helical" evidence="1">
    <location>
        <begin position="133"/>
        <end position="151"/>
    </location>
</feature>
<feature type="transmembrane region" description="Helical" evidence="1">
    <location>
        <begin position="248"/>
        <end position="273"/>
    </location>
</feature>
<dbReference type="Proteomes" id="UP000195787">
    <property type="component" value="Unassembled WGS sequence"/>
</dbReference>
<evidence type="ECO:0000256" key="1">
    <source>
        <dbReference type="SAM" id="Phobius"/>
    </source>
</evidence>
<feature type="transmembrane region" description="Helical" evidence="1">
    <location>
        <begin position="105"/>
        <end position="127"/>
    </location>
</feature>
<dbReference type="PANTHER" id="PTHR35007">
    <property type="entry name" value="INTEGRAL MEMBRANE PROTEIN-RELATED"/>
    <property type="match status" value="1"/>
</dbReference>
<keyword evidence="1" id="KW-0472">Membrane</keyword>